<dbReference type="Proteomes" id="UP001623592">
    <property type="component" value="Unassembled WGS sequence"/>
</dbReference>
<dbReference type="SUPFAM" id="SSF52540">
    <property type="entry name" value="P-loop containing nucleoside triphosphate hydrolases"/>
    <property type="match status" value="1"/>
</dbReference>
<evidence type="ECO:0000313" key="14">
    <source>
        <dbReference type="Proteomes" id="UP001623592"/>
    </source>
</evidence>
<dbReference type="EMBL" id="JBJIAA010000004">
    <property type="protein sequence ID" value="MFL0249904.1"/>
    <property type="molecule type" value="Genomic_DNA"/>
</dbReference>
<dbReference type="PANTHER" id="PTHR32120">
    <property type="entry name" value="SMALL RIBOSOMAL SUBUNIT BIOGENESIS GTPASE RSGA"/>
    <property type="match status" value="1"/>
</dbReference>
<feature type="domain" description="EngC GTPase" evidence="11">
    <location>
        <begin position="70"/>
        <end position="216"/>
    </location>
</feature>
<name>A0ABW8TBJ0_9CLOT</name>
<feature type="binding site" evidence="10">
    <location>
        <begin position="110"/>
        <end position="113"/>
    </location>
    <ligand>
        <name>GTP</name>
        <dbReference type="ChEBI" id="CHEBI:37565"/>
    </ligand>
</feature>
<dbReference type="InterPro" id="IPR031944">
    <property type="entry name" value="RsgA_N"/>
</dbReference>
<gene>
    <name evidence="10 13" type="primary">rsgA</name>
    <name evidence="13" type="ORF">ACJDT4_05670</name>
</gene>
<sequence>MQGIIVKGIAGFYYIKVGEKIYECKARGKFRFNEMTPIVGDRVEISVKDDKGVIDKIETRFNELKRPLVANITQAFVVFAVRNPDFNSDLFNKFLVLCEAKKIKPVICFNKIDLASKDEISYMEGIVKQIGCEYVMLSAKGGIGLDALRDRLDGNITVVCGVSGVGKSTIFNELVGKKAMETGDISEKIKRGKHTTRHSELIELNGGFLVDTPGFSSLDIKFLEPQELKELFPEFLKYSDMCKFSGCLHYKEPSCEVKEAVNRGEIHKSRYDFYVNTLEELKSRRKYK</sequence>
<keyword evidence="5 10" id="KW-0547">Nucleotide-binding</keyword>
<dbReference type="CDD" id="cd04466">
    <property type="entry name" value="S1_YloQ_GTPase"/>
    <property type="match status" value="1"/>
</dbReference>
<feature type="binding site" evidence="10">
    <location>
        <position position="255"/>
    </location>
    <ligand>
        <name>Zn(2+)</name>
        <dbReference type="ChEBI" id="CHEBI:29105"/>
    </ligand>
</feature>
<keyword evidence="9 10" id="KW-0342">GTP-binding</keyword>
<evidence type="ECO:0000256" key="6">
    <source>
        <dbReference type="ARBA" id="ARBA00022801"/>
    </source>
</evidence>
<comment type="subcellular location">
    <subcellularLocation>
        <location evidence="10">Cytoplasm</location>
    </subcellularLocation>
</comment>
<dbReference type="InterPro" id="IPR030378">
    <property type="entry name" value="G_CP_dom"/>
</dbReference>
<accession>A0ABW8TBJ0</accession>
<evidence type="ECO:0000256" key="7">
    <source>
        <dbReference type="ARBA" id="ARBA00022833"/>
    </source>
</evidence>
<dbReference type="InterPro" id="IPR012340">
    <property type="entry name" value="NA-bd_OB-fold"/>
</dbReference>
<dbReference type="InterPro" id="IPR027417">
    <property type="entry name" value="P-loop_NTPase"/>
</dbReference>
<feature type="binding site" evidence="10">
    <location>
        <position position="242"/>
    </location>
    <ligand>
        <name>Zn(2+)</name>
        <dbReference type="ChEBI" id="CHEBI:29105"/>
    </ligand>
</feature>
<evidence type="ECO:0000256" key="5">
    <source>
        <dbReference type="ARBA" id="ARBA00022741"/>
    </source>
</evidence>
<keyword evidence="4 10" id="KW-0699">rRNA-binding</keyword>
<dbReference type="Gene3D" id="3.40.50.300">
    <property type="entry name" value="P-loop containing nucleotide triphosphate hydrolases"/>
    <property type="match status" value="1"/>
</dbReference>
<dbReference type="Pfam" id="PF03193">
    <property type="entry name" value="RsgA_GTPase"/>
    <property type="match status" value="1"/>
</dbReference>
<dbReference type="CDD" id="cd01854">
    <property type="entry name" value="YjeQ_EngC"/>
    <property type="match status" value="1"/>
</dbReference>
<comment type="subunit">
    <text evidence="10">Monomer. Associates with 30S ribosomal subunit, binds 16S rRNA.</text>
</comment>
<feature type="binding site" evidence="10">
    <location>
        <position position="247"/>
    </location>
    <ligand>
        <name>Zn(2+)</name>
        <dbReference type="ChEBI" id="CHEBI:29105"/>
    </ligand>
</feature>
<dbReference type="Gene3D" id="2.40.50.140">
    <property type="entry name" value="Nucleic acid-binding proteins"/>
    <property type="match status" value="1"/>
</dbReference>
<dbReference type="InterPro" id="IPR010914">
    <property type="entry name" value="RsgA_GTPase_dom"/>
</dbReference>
<comment type="similarity">
    <text evidence="10">Belongs to the TRAFAC class YlqF/YawG GTPase family. RsgA subfamily.</text>
</comment>
<keyword evidence="1 10" id="KW-0963">Cytoplasm</keyword>
<evidence type="ECO:0000259" key="11">
    <source>
        <dbReference type="PROSITE" id="PS50936"/>
    </source>
</evidence>
<feature type="binding site" evidence="10">
    <location>
        <begin position="161"/>
        <end position="169"/>
    </location>
    <ligand>
        <name>GTP</name>
        <dbReference type="ChEBI" id="CHEBI:37565"/>
    </ligand>
</feature>
<evidence type="ECO:0000256" key="1">
    <source>
        <dbReference type="ARBA" id="ARBA00022490"/>
    </source>
</evidence>
<dbReference type="InterPro" id="IPR004881">
    <property type="entry name" value="Ribosome_biogen_GTPase_RsgA"/>
</dbReference>
<proteinExistence type="inferred from homology"/>
<comment type="cofactor">
    <cofactor evidence="10">
        <name>Zn(2+)</name>
        <dbReference type="ChEBI" id="CHEBI:29105"/>
    </cofactor>
    <text evidence="10">Binds 1 zinc ion per subunit.</text>
</comment>
<evidence type="ECO:0000256" key="9">
    <source>
        <dbReference type="ARBA" id="ARBA00023134"/>
    </source>
</evidence>
<dbReference type="Pfam" id="PF16745">
    <property type="entry name" value="RsgA_N"/>
    <property type="match status" value="1"/>
</dbReference>
<keyword evidence="14" id="KW-1185">Reference proteome</keyword>
<dbReference type="NCBIfam" id="TIGR00157">
    <property type="entry name" value="ribosome small subunit-dependent GTPase A"/>
    <property type="match status" value="1"/>
</dbReference>
<comment type="caution">
    <text evidence="13">The sequence shown here is derived from an EMBL/GenBank/DDBJ whole genome shotgun (WGS) entry which is preliminary data.</text>
</comment>
<dbReference type="RefSeq" id="WP_406786573.1">
    <property type="nucleotide sequence ID" value="NZ_JBJIAA010000004.1"/>
</dbReference>
<evidence type="ECO:0000313" key="13">
    <source>
        <dbReference type="EMBL" id="MFL0249904.1"/>
    </source>
</evidence>
<feature type="binding site" evidence="10">
    <location>
        <position position="249"/>
    </location>
    <ligand>
        <name>Zn(2+)</name>
        <dbReference type="ChEBI" id="CHEBI:29105"/>
    </ligand>
</feature>
<comment type="function">
    <text evidence="10">One of several proteins that assist in the late maturation steps of the functional core of the 30S ribosomal subunit. Helps release RbfA from mature subunits. May play a role in the assembly of ribosomal proteins into the subunit. Circularly permuted GTPase that catalyzes slow GTP hydrolysis, GTPase activity is stimulated by the 30S ribosomal subunit.</text>
</comment>
<protein>
    <recommendedName>
        <fullName evidence="10">Small ribosomal subunit biogenesis GTPase RsgA</fullName>
        <ecNumber evidence="10">3.6.1.-</ecNumber>
    </recommendedName>
</protein>
<evidence type="ECO:0000256" key="4">
    <source>
        <dbReference type="ARBA" id="ARBA00022730"/>
    </source>
</evidence>
<dbReference type="Gene3D" id="1.10.40.50">
    <property type="entry name" value="Probable gtpase engc, domain 3"/>
    <property type="match status" value="1"/>
</dbReference>
<evidence type="ECO:0000256" key="2">
    <source>
        <dbReference type="ARBA" id="ARBA00022517"/>
    </source>
</evidence>
<keyword evidence="7 10" id="KW-0862">Zinc</keyword>
<organism evidence="13 14">
    <name type="scientific">Clostridium neuense</name>
    <dbReference type="NCBI Taxonomy" id="1728934"/>
    <lineage>
        <taxon>Bacteria</taxon>
        <taxon>Bacillati</taxon>
        <taxon>Bacillota</taxon>
        <taxon>Clostridia</taxon>
        <taxon>Eubacteriales</taxon>
        <taxon>Clostridiaceae</taxon>
        <taxon>Clostridium</taxon>
    </lineage>
</organism>
<evidence type="ECO:0000259" key="12">
    <source>
        <dbReference type="PROSITE" id="PS51721"/>
    </source>
</evidence>
<dbReference type="PROSITE" id="PS51721">
    <property type="entry name" value="G_CP"/>
    <property type="match status" value="1"/>
</dbReference>
<keyword evidence="3 10" id="KW-0479">Metal-binding</keyword>
<keyword evidence="8 10" id="KW-0694">RNA-binding</keyword>
<dbReference type="SUPFAM" id="SSF50249">
    <property type="entry name" value="Nucleic acid-binding proteins"/>
    <property type="match status" value="1"/>
</dbReference>
<dbReference type="EC" id="3.6.1.-" evidence="10"/>
<evidence type="ECO:0000256" key="8">
    <source>
        <dbReference type="ARBA" id="ARBA00022884"/>
    </source>
</evidence>
<keyword evidence="6 10" id="KW-0378">Hydrolase</keyword>
<dbReference type="PANTHER" id="PTHR32120:SF11">
    <property type="entry name" value="SMALL RIBOSOMAL SUBUNIT BIOGENESIS GTPASE RSGA 1, MITOCHONDRIAL-RELATED"/>
    <property type="match status" value="1"/>
</dbReference>
<evidence type="ECO:0000256" key="10">
    <source>
        <dbReference type="HAMAP-Rule" id="MF_01820"/>
    </source>
</evidence>
<reference evidence="13 14" key="1">
    <citation type="submission" date="2024-11" db="EMBL/GenBank/DDBJ databases">
        <authorList>
            <person name="Heng Y.C."/>
            <person name="Lim A.C.H."/>
            <person name="Lee J.K.Y."/>
            <person name="Kittelmann S."/>
        </authorList>
    </citation>
    <scope>NUCLEOTIDE SEQUENCE [LARGE SCALE GENOMIC DNA]</scope>
    <source>
        <strain evidence="13 14">WILCCON 0114</strain>
    </source>
</reference>
<feature type="domain" description="CP-type G" evidence="12">
    <location>
        <begin position="61"/>
        <end position="218"/>
    </location>
</feature>
<dbReference type="PROSITE" id="PS50936">
    <property type="entry name" value="ENGC_GTPASE"/>
    <property type="match status" value="1"/>
</dbReference>
<dbReference type="HAMAP" id="MF_01820">
    <property type="entry name" value="GTPase_RsgA"/>
    <property type="match status" value="1"/>
</dbReference>
<evidence type="ECO:0000256" key="3">
    <source>
        <dbReference type="ARBA" id="ARBA00022723"/>
    </source>
</evidence>
<keyword evidence="2 10" id="KW-0690">Ribosome biogenesis</keyword>